<dbReference type="PROSITE" id="PS00867">
    <property type="entry name" value="CPSASE_2"/>
    <property type="match status" value="1"/>
</dbReference>
<protein>
    <recommendedName>
        <fullName evidence="3">acetyl-CoA carboxylase</fullName>
        <ecNumber evidence="3">6.4.1.2</ecNumber>
    </recommendedName>
</protein>
<gene>
    <name evidence="15" type="ORF">B0J13DRAFT_598641</name>
</gene>
<dbReference type="InterPro" id="IPR011764">
    <property type="entry name" value="Biotin_carboxylation_dom"/>
</dbReference>
<dbReference type="GO" id="GO:0046872">
    <property type="term" value="F:metal ion binding"/>
    <property type="evidence" value="ECO:0007669"/>
    <property type="project" value="InterPro"/>
</dbReference>
<evidence type="ECO:0000256" key="9">
    <source>
        <dbReference type="PROSITE-ProRule" id="PRU00409"/>
    </source>
</evidence>
<feature type="domain" description="CoA carboxyltransferase N-terminal" evidence="13">
    <location>
        <begin position="28"/>
        <end position="280"/>
    </location>
</feature>
<evidence type="ECO:0000256" key="6">
    <source>
        <dbReference type="ARBA" id="ARBA00022840"/>
    </source>
</evidence>
<evidence type="ECO:0000259" key="13">
    <source>
        <dbReference type="PROSITE" id="PS50980"/>
    </source>
</evidence>
<evidence type="ECO:0000256" key="1">
    <source>
        <dbReference type="ARBA" id="ARBA00001953"/>
    </source>
</evidence>
<keyword evidence="5 9" id="KW-0547">Nucleotide-binding</keyword>
<dbReference type="Pfam" id="PF01039">
    <property type="entry name" value="Carboxyl_trans"/>
    <property type="match status" value="1"/>
</dbReference>
<dbReference type="PROSITE" id="PS50980">
    <property type="entry name" value="COA_CT_NTER"/>
    <property type="match status" value="1"/>
</dbReference>
<dbReference type="Gene3D" id="2.40.50.100">
    <property type="match status" value="1"/>
</dbReference>
<dbReference type="Pfam" id="PF00364">
    <property type="entry name" value="Biotin_lipoyl"/>
    <property type="match status" value="1"/>
</dbReference>
<dbReference type="PROSITE" id="PS50968">
    <property type="entry name" value="BIOTINYL_LIPOYL"/>
    <property type="match status" value="1"/>
</dbReference>
<evidence type="ECO:0000259" key="12">
    <source>
        <dbReference type="PROSITE" id="PS50979"/>
    </source>
</evidence>
<dbReference type="EMBL" id="JAGMUU010000022">
    <property type="protein sequence ID" value="KAH7127886.1"/>
    <property type="molecule type" value="Genomic_DNA"/>
</dbReference>
<evidence type="ECO:0000259" key="14">
    <source>
        <dbReference type="PROSITE" id="PS50989"/>
    </source>
</evidence>
<dbReference type="Pfam" id="PF02786">
    <property type="entry name" value="CPSase_L_D2"/>
    <property type="match status" value="1"/>
</dbReference>
<dbReference type="EC" id="6.4.1.2" evidence="3"/>
<evidence type="ECO:0000256" key="4">
    <source>
        <dbReference type="ARBA" id="ARBA00022598"/>
    </source>
</evidence>
<dbReference type="OrthoDB" id="196847at2759"/>
<evidence type="ECO:0000256" key="2">
    <source>
        <dbReference type="ARBA" id="ARBA00004956"/>
    </source>
</evidence>
<dbReference type="InterPro" id="IPR005482">
    <property type="entry name" value="Biotin_COase_C"/>
</dbReference>
<evidence type="ECO:0000313" key="15">
    <source>
        <dbReference type="EMBL" id="KAH7127886.1"/>
    </source>
</evidence>
<dbReference type="GO" id="GO:0005524">
    <property type="term" value="F:ATP binding"/>
    <property type="evidence" value="ECO:0007669"/>
    <property type="project" value="UniProtKB-UniRule"/>
</dbReference>
<dbReference type="GO" id="GO:0003989">
    <property type="term" value="F:acetyl-CoA carboxylase activity"/>
    <property type="evidence" value="ECO:0007669"/>
    <property type="project" value="UniProtKB-EC"/>
</dbReference>
<dbReference type="InterPro" id="IPR011053">
    <property type="entry name" value="Single_hybrid_motif"/>
</dbReference>
<dbReference type="PROSITE" id="PS50975">
    <property type="entry name" value="ATP_GRASP"/>
    <property type="match status" value="1"/>
</dbReference>
<feature type="domain" description="CoA carboxyltransferase C-terminal" evidence="14">
    <location>
        <begin position="283"/>
        <end position="530"/>
    </location>
</feature>
<dbReference type="InterPro" id="IPR005481">
    <property type="entry name" value="BC-like_N"/>
</dbReference>
<dbReference type="InterPro" id="IPR034733">
    <property type="entry name" value="AcCoA_carboxyl_beta"/>
</dbReference>
<feature type="domain" description="Lipoyl-binding" evidence="10">
    <location>
        <begin position="1269"/>
        <end position="1346"/>
    </location>
</feature>
<evidence type="ECO:0000256" key="5">
    <source>
        <dbReference type="ARBA" id="ARBA00022741"/>
    </source>
</evidence>
<feature type="domain" description="Biotin carboxylation" evidence="12">
    <location>
        <begin position="577"/>
        <end position="1034"/>
    </location>
</feature>
<comment type="pathway">
    <text evidence="2">Lipid metabolism; malonyl-CoA biosynthesis; malonyl-CoA from acetyl-CoA: step 1/1.</text>
</comment>
<dbReference type="InterPro" id="IPR011763">
    <property type="entry name" value="COA_CT_C"/>
</dbReference>
<dbReference type="InterPro" id="IPR000089">
    <property type="entry name" value="Biotin_lipoyl"/>
</dbReference>
<keyword evidence="4" id="KW-0436">Ligase</keyword>
<dbReference type="CDD" id="cd06850">
    <property type="entry name" value="biotinyl_domain"/>
    <property type="match status" value="1"/>
</dbReference>
<dbReference type="InterPro" id="IPR029045">
    <property type="entry name" value="ClpP/crotonase-like_dom_sf"/>
</dbReference>
<keyword evidence="8" id="KW-0511">Multifunctional enzyme</keyword>
<evidence type="ECO:0000256" key="3">
    <source>
        <dbReference type="ARBA" id="ARBA00013058"/>
    </source>
</evidence>
<name>A0A9P9E0Q8_9HYPO</name>
<dbReference type="PANTHER" id="PTHR18866">
    <property type="entry name" value="CARBOXYLASE:PYRUVATE/ACETYL-COA/PROPIONYL-COA CARBOXYLASE"/>
    <property type="match status" value="1"/>
</dbReference>
<dbReference type="PANTHER" id="PTHR18866:SF127">
    <property type="match status" value="1"/>
</dbReference>
<dbReference type="SUPFAM" id="SSF52096">
    <property type="entry name" value="ClpP/crotonase"/>
    <property type="match status" value="2"/>
</dbReference>
<dbReference type="Gene3D" id="3.90.226.10">
    <property type="entry name" value="2-enoyl-CoA Hydratase, Chain A, domain 1"/>
    <property type="match status" value="2"/>
</dbReference>
<comment type="cofactor">
    <cofactor evidence="1">
        <name>biotin</name>
        <dbReference type="ChEBI" id="CHEBI:57586"/>
    </cofactor>
</comment>
<evidence type="ECO:0000313" key="16">
    <source>
        <dbReference type="Proteomes" id="UP000717696"/>
    </source>
</evidence>
<dbReference type="PROSITE" id="PS50979">
    <property type="entry name" value="BC"/>
    <property type="match status" value="1"/>
</dbReference>
<comment type="caution">
    <text evidence="15">The sequence shown here is derived from an EMBL/GenBank/DDBJ whole genome shotgun (WGS) entry which is preliminary data.</text>
</comment>
<dbReference type="SUPFAM" id="SSF51246">
    <property type="entry name" value="Rudiment single hybrid motif"/>
    <property type="match status" value="1"/>
</dbReference>
<dbReference type="SMART" id="SM00878">
    <property type="entry name" value="Biotin_carb_C"/>
    <property type="match status" value="1"/>
</dbReference>
<dbReference type="InterPro" id="IPR011054">
    <property type="entry name" value="Rudment_hybrid_motif"/>
</dbReference>
<dbReference type="SUPFAM" id="SSF52440">
    <property type="entry name" value="PreATP-grasp domain"/>
    <property type="match status" value="1"/>
</dbReference>
<dbReference type="InterPro" id="IPR016185">
    <property type="entry name" value="PreATP-grasp_dom_sf"/>
</dbReference>
<keyword evidence="15" id="KW-0808">Transferase</keyword>
<reference evidence="15" key="1">
    <citation type="journal article" date="2021" name="Nat. Commun.">
        <title>Genetic determinants of endophytism in the Arabidopsis root mycobiome.</title>
        <authorList>
            <person name="Mesny F."/>
            <person name="Miyauchi S."/>
            <person name="Thiergart T."/>
            <person name="Pickel B."/>
            <person name="Atanasova L."/>
            <person name="Karlsson M."/>
            <person name="Huettel B."/>
            <person name="Barry K.W."/>
            <person name="Haridas S."/>
            <person name="Chen C."/>
            <person name="Bauer D."/>
            <person name="Andreopoulos W."/>
            <person name="Pangilinan J."/>
            <person name="LaButti K."/>
            <person name="Riley R."/>
            <person name="Lipzen A."/>
            <person name="Clum A."/>
            <person name="Drula E."/>
            <person name="Henrissat B."/>
            <person name="Kohler A."/>
            <person name="Grigoriev I.V."/>
            <person name="Martin F.M."/>
            <person name="Hacquard S."/>
        </authorList>
    </citation>
    <scope>NUCLEOTIDE SEQUENCE</scope>
    <source>
        <strain evidence="15">MPI-CAGE-AT-0021</strain>
    </source>
</reference>
<keyword evidence="6 9" id="KW-0067">ATP-binding</keyword>
<keyword evidence="7" id="KW-0092">Biotin</keyword>
<organism evidence="15 16">
    <name type="scientific">Dactylonectria estremocensis</name>
    <dbReference type="NCBI Taxonomy" id="1079267"/>
    <lineage>
        <taxon>Eukaryota</taxon>
        <taxon>Fungi</taxon>
        <taxon>Dikarya</taxon>
        <taxon>Ascomycota</taxon>
        <taxon>Pezizomycotina</taxon>
        <taxon>Sordariomycetes</taxon>
        <taxon>Hypocreomycetidae</taxon>
        <taxon>Hypocreales</taxon>
        <taxon>Nectriaceae</taxon>
        <taxon>Dactylonectria</taxon>
    </lineage>
</organism>
<dbReference type="InterPro" id="IPR011761">
    <property type="entry name" value="ATP-grasp"/>
</dbReference>
<dbReference type="InterPro" id="IPR011762">
    <property type="entry name" value="COA_CT_N"/>
</dbReference>
<dbReference type="FunFam" id="3.90.226.10:FF:000021">
    <property type="entry name" value="Acetyl-CoA carboxylase carboxyltransferase subunit"/>
    <property type="match status" value="1"/>
</dbReference>
<sequence length="1346" mass="147210">MASAYSYPVVKSQLNVHDQDFKDNRQKWEPVLERFETHLQDVCSEGALASLERHQSRGQLLPRDRIGLLLDQDSPFLELGSFAGFRNPNSTPCANLIAGIGTVSGKICLIMSHIPTQSGGAWNEMTVLKVNRMMEIAFENDLPLISLVQSAGVFLPQQFRVFHKGGQLFRDLAVRSLHGKPSCAVVFGSSTAGGAYHPALSDYTIFVEKQAQAFLGGPPLVKMATGEVIGAEELGGAEIHATRTGLADQIASDEFDAIHKTRDWVASLKSRSHLLADAPSPLPPRYPIEDVLSLVNPDIRKAFDMKEVVLRLVDDSRLSVFKPKYGPNILTAWAHIMGFPVGIVANQVSVINPNEAAKAAQFIRLCNQEGTPIIFLHNVTGFMVGVKAEHAGIIKLGAQLVSAVSCSQVPHISIILGASYGAGNYAMCGRSYKPRFIFAWPTGKCSVMGPDQLAGVMEQIQTAKARSKGDEVSAETVRGQTDTFKKQVQMDAESYSTSSMLVDDGIIDPRDTRDVLGMCLEVVGGATPSDIQSTCRIHVSLSYAAHKTRIDFQHGGLSEIPLFLAPQPIDATTGRQVIQKVLIANRGEIACRVIATCRKIQIRTVLIYVQEDADLRHVVEADEAVNVGSISAHAVNPFLNIDLLVQTALDTNSNAVHPGYGYLSENADFATRVAEAGLIFLGPSPSAMSTLGDKRRSKKYLQDNAPDVPLIPGFSGSSQQVADLEKAASDIGFPVMLKASAGGGGKGMRIVWEAAQLRDELERAQSEASRSFGSSDCILEKYVESSKHVEIQIVGDKYGNVASFFERECSIQRRHQKVIEESPCIFLSDEVRREMGETAVRIAKLIGYENAGTVEFVVDVKTSRFFFLEVNARLQVEHPITEEVTGVDLVALQLFVAAGGNLSTLPQMKSLKQTGHAIECRLCAEDPARDFFPEHGKVHIWRPADGPLGPGRDVRYETAIQTGSSVSIYFDSMIAKIVVWAPTRNLAVEKMANVLAHTACVGVKTNQLFLQRCLVNPMFQDPRYNTSFINQNLDQLLRCSDWGAQEASRVLATAIPSLFIRKLPHHLPGSTRRRPFQGVRKQFRNQHHDPVSVHCDVVMGDWPGQNGSTEQARPILCLWVPPTPHADLQPDQVKVIPLGMPEISENDKNGKEKADGPSKAAQAVTSQYNYISNKLRHIAEDPTTLTPLKIIRWTPISDKLSSNTSNSIAATLEISIHGHKLQAHCVTPCSESGLLNHSQVVFCHIPLLGTFVQFQRHSLLSYTEGLRSTVAAQIDEVQNDVLAPMPCKVLSLQKSLGDEVKVGESVMVIESMKMEVSIKASKAGRFETSWKAGDAVEEGKVLCRIE</sequence>
<dbReference type="Proteomes" id="UP000717696">
    <property type="component" value="Unassembled WGS sequence"/>
</dbReference>
<dbReference type="SUPFAM" id="SSF56059">
    <property type="entry name" value="Glutathione synthetase ATP-binding domain-like"/>
    <property type="match status" value="1"/>
</dbReference>
<dbReference type="InterPro" id="IPR005479">
    <property type="entry name" value="CPAse_ATP-bd"/>
</dbReference>
<dbReference type="Gene3D" id="3.30.470.20">
    <property type="entry name" value="ATP-grasp fold, B domain"/>
    <property type="match status" value="1"/>
</dbReference>
<evidence type="ECO:0000256" key="7">
    <source>
        <dbReference type="ARBA" id="ARBA00023267"/>
    </source>
</evidence>
<dbReference type="SUPFAM" id="SSF51230">
    <property type="entry name" value="Single hybrid motif"/>
    <property type="match status" value="1"/>
</dbReference>
<feature type="domain" description="ATP-grasp" evidence="11">
    <location>
        <begin position="698"/>
        <end position="898"/>
    </location>
</feature>
<evidence type="ECO:0000256" key="8">
    <source>
        <dbReference type="ARBA" id="ARBA00023268"/>
    </source>
</evidence>
<dbReference type="PROSITE" id="PS00866">
    <property type="entry name" value="CPSASE_1"/>
    <property type="match status" value="1"/>
</dbReference>
<keyword evidence="16" id="KW-1185">Reference proteome</keyword>
<dbReference type="GO" id="GO:0016740">
    <property type="term" value="F:transferase activity"/>
    <property type="evidence" value="ECO:0007669"/>
    <property type="project" value="UniProtKB-KW"/>
</dbReference>
<dbReference type="Pfam" id="PF00289">
    <property type="entry name" value="Biotin_carb_N"/>
    <property type="match status" value="1"/>
</dbReference>
<dbReference type="FunFam" id="3.30.1490.20:FF:000003">
    <property type="entry name" value="acetyl-CoA carboxylase isoform X1"/>
    <property type="match status" value="1"/>
</dbReference>
<dbReference type="PROSITE" id="PS50989">
    <property type="entry name" value="COA_CT_CTER"/>
    <property type="match status" value="1"/>
</dbReference>
<evidence type="ECO:0000259" key="11">
    <source>
        <dbReference type="PROSITE" id="PS50975"/>
    </source>
</evidence>
<accession>A0A9P9E0Q8</accession>
<evidence type="ECO:0000259" key="10">
    <source>
        <dbReference type="PROSITE" id="PS50968"/>
    </source>
</evidence>
<proteinExistence type="predicted"/>
<dbReference type="InterPro" id="IPR050856">
    <property type="entry name" value="Biotin_carboxylase_complex"/>
</dbReference>
<dbReference type="Pfam" id="PF02785">
    <property type="entry name" value="Biotin_carb_C"/>
    <property type="match status" value="1"/>
</dbReference>